<dbReference type="InterPro" id="IPR002656">
    <property type="entry name" value="Acyl_transf_3_dom"/>
</dbReference>
<sequence>MDLSTNQVISDGLSIRLISEGSSRCTDRFAIIFDLGLRHGSEIWQGSETLMERNVHYHVMDFLRIFAALLVLLNHFATFAWSSASVTEGGDVAFGFLSAFAGLGAVGVEIFFVISGFVVAMSAAGEGGVSQALRFARMRASRILPALWLSALVSLAVRTLYGGDFSHLLMDFGRSVTLSPKGPYIDGVVWSLVVEAVFYVLVAASILSRFRLSLYDLAKIIGFSSSVYLLILSGLHFLPPSTRPEEAISVLSRFPFKLLLLQHGVFFATGMIFFLVRNGGDGRSEMGHAGKTVLILLFGCMGTAEIFMSVERGYAYKTAAVIVWLMCMYAMAAGIRYNEFIKYKISDYHNFVRYIGGISYPVYLNHYSVGMVVVWWLFSLGFSTPIAFALSMLCVLGLSMAVMSLEKRIQNAIRRGFPRPDAKRDQMAV</sequence>
<feature type="transmembrane region" description="Helical" evidence="1">
    <location>
        <begin position="188"/>
        <end position="208"/>
    </location>
</feature>
<keyword evidence="3" id="KW-0808">Transferase</keyword>
<dbReference type="InterPro" id="IPR050879">
    <property type="entry name" value="Acyltransferase_3"/>
</dbReference>
<evidence type="ECO:0000256" key="1">
    <source>
        <dbReference type="SAM" id="Phobius"/>
    </source>
</evidence>
<keyword evidence="1" id="KW-1133">Transmembrane helix</keyword>
<dbReference type="Proteomes" id="UP001152604">
    <property type="component" value="Unassembled WGS sequence"/>
</dbReference>
<feature type="domain" description="Acyltransferase 3" evidence="2">
    <location>
        <begin position="60"/>
        <end position="402"/>
    </location>
</feature>
<dbReference type="Pfam" id="PF01757">
    <property type="entry name" value="Acyl_transf_3"/>
    <property type="match status" value="1"/>
</dbReference>
<name>A0ABM9DDQ2_9HYPH</name>
<protein>
    <submittedName>
        <fullName evidence="3">Acyltransferase 3</fullName>
    </submittedName>
</protein>
<feature type="transmembrane region" description="Helical" evidence="1">
    <location>
        <begin position="93"/>
        <end position="122"/>
    </location>
</feature>
<evidence type="ECO:0000313" key="3">
    <source>
        <dbReference type="EMBL" id="CAH2394661.1"/>
    </source>
</evidence>
<feature type="transmembrane region" description="Helical" evidence="1">
    <location>
        <begin position="314"/>
        <end position="337"/>
    </location>
</feature>
<dbReference type="PANTHER" id="PTHR23028:SF53">
    <property type="entry name" value="ACYL_TRANSF_3 DOMAIN-CONTAINING PROTEIN"/>
    <property type="match status" value="1"/>
</dbReference>
<proteinExistence type="predicted"/>
<evidence type="ECO:0000259" key="2">
    <source>
        <dbReference type="Pfam" id="PF01757"/>
    </source>
</evidence>
<gene>
    <name evidence="3" type="ORF">MES4922_110105</name>
</gene>
<keyword evidence="3" id="KW-0012">Acyltransferase</keyword>
<keyword evidence="4" id="KW-1185">Reference proteome</keyword>
<feature type="transmembrane region" description="Helical" evidence="1">
    <location>
        <begin position="384"/>
        <end position="405"/>
    </location>
</feature>
<feature type="transmembrane region" description="Helical" evidence="1">
    <location>
        <begin position="62"/>
        <end position="81"/>
    </location>
</feature>
<dbReference type="PANTHER" id="PTHR23028">
    <property type="entry name" value="ACETYLTRANSFERASE"/>
    <property type="match status" value="1"/>
</dbReference>
<dbReference type="GO" id="GO:0016746">
    <property type="term" value="F:acyltransferase activity"/>
    <property type="evidence" value="ECO:0007669"/>
    <property type="project" value="UniProtKB-KW"/>
</dbReference>
<feature type="transmembrane region" description="Helical" evidence="1">
    <location>
        <begin position="143"/>
        <end position="161"/>
    </location>
</feature>
<feature type="transmembrane region" description="Helical" evidence="1">
    <location>
        <begin position="358"/>
        <end position="378"/>
    </location>
</feature>
<evidence type="ECO:0000313" key="4">
    <source>
        <dbReference type="Proteomes" id="UP001152604"/>
    </source>
</evidence>
<keyword evidence="1" id="KW-0812">Transmembrane</keyword>
<feature type="transmembrane region" description="Helical" evidence="1">
    <location>
        <begin position="220"/>
        <end position="238"/>
    </location>
</feature>
<feature type="transmembrane region" description="Helical" evidence="1">
    <location>
        <begin position="288"/>
        <end position="308"/>
    </location>
</feature>
<reference evidence="3" key="1">
    <citation type="submission" date="2022-03" db="EMBL/GenBank/DDBJ databases">
        <authorList>
            <person name="Brunel B."/>
        </authorList>
    </citation>
    <scope>NUCLEOTIDE SEQUENCE</scope>
    <source>
        <strain evidence="3">STM4922sample</strain>
    </source>
</reference>
<dbReference type="EMBL" id="CAKXZS010000003">
    <property type="protein sequence ID" value="CAH2394661.1"/>
    <property type="molecule type" value="Genomic_DNA"/>
</dbReference>
<organism evidence="3 4">
    <name type="scientific">Mesorhizobium ventifaucium</name>
    <dbReference type="NCBI Taxonomy" id="666020"/>
    <lineage>
        <taxon>Bacteria</taxon>
        <taxon>Pseudomonadati</taxon>
        <taxon>Pseudomonadota</taxon>
        <taxon>Alphaproteobacteria</taxon>
        <taxon>Hyphomicrobiales</taxon>
        <taxon>Phyllobacteriaceae</taxon>
        <taxon>Mesorhizobium</taxon>
    </lineage>
</organism>
<keyword evidence="1" id="KW-0472">Membrane</keyword>
<accession>A0ABM9DDQ2</accession>
<feature type="transmembrane region" description="Helical" evidence="1">
    <location>
        <begin position="258"/>
        <end position="276"/>
    </location>
</feature>
<comment type="caution">
    <text evidence="3">The sequence shown here is derived from an EMBL/GenBank/DDBJ whole genome shotgun (WGS) entry which is preliminary data.</text>
</comment>